<sequence>MNKTATLLKFLIPSLIGVFMFLYPLTDADGGTTIPIAYLAGLLLYVLGHESALLIITIIITLAAILTVIFSWIHKPNSIMLADMFSVTPVWVVTRLLGAVFVLLTYFEIGPEVVTSMGTGGMILNDLMPTLLSVFLFAGILLPLLLNYGLLEFIGAIFTKVMRPLFTLPGRSTVDNLASWVGDGTVGVLLSSKQYEDGYYTRREATVIATTFSVVSITFTVVILDLIGLMNYFGVFYLTVLIAGLAAAFIMPRIPPLSRIENTYHRDDRDLNEEIPEGYNPFTWGYRQAMEKAEKADGFTDYLKDGLKTVGDMWFAVLPIVMAIGTLGTIVAEYTPVFTWIGAPFVPLLELVGIEEAQAASETLFIGFTDMFLPAILIETVASDMTRFVVGALSITQLIYLSEVGGVILGSKIPIGLGKLFIIFLLRTAITLPIIIAIAHIVF</sequence>
<evidence type="ECO:0000313" key="4">
    <source>
        <dbReference type="Proteomes" id="UP000199008"/>
    </source>
</evidence>
<keyword evidence="1" id="KW-0472">Membrane</keyword>
<evidence type="ECO:0000313" key="3">
    <source>
        <dbReference type="EMBL" id="SDK69056.1"/>
    </source>
</evidence>
<evidence type="ECO:0000259" key="2">
    <source>
        <dbReference type="Pfam" id="PF07670"/>
    </source>
</evidence>
<protein>
    <submittedName>
        <fullName evidence="3">Nucleoside recognition GATE domain-containing membrane protein YjiH</fullName>
    </submittedName>
</protein>
<dbReference type="RefSeq" id="WP_092985594.1">
    <property type="nucleotide sequence ID" value="NZ_FNFY01000007.1"/>
</dbReference>
<feature type="transmembrane region" description="Helical" evidence="1">
    <location>
        <begin position="421"/>
        <end position="442"/>
    </location>
</feature>
<dbReference type="STRING" id="576118.SAMN05216216_10727"/>
<organism evidence="3 4">
    <name type="scientific">Lacicoccus qingdaonensis</name>
    <dbReference type="NCBI Taxonomy" id="576118"/>
    <lineage>
        <taxon>Bacteria</taxon>
        <taxon>Bacillati</taxon>
        <taxon>Bacillota</taxon>
        <taxon>Bacilli</taxon>
        <taxon>Bacillales</taxon>
        <taxon>Salinicoccaceae</taxon>
        <taxon>Lacicoccus</taxon>
    </lineage>
</organism>
<dbReference type="Pfam" id="PF07670">
    <property type="entry name" value="Gate"/>
    <property type="match status" value="1"/>
</dbReference>
<feature type="transmembrane region" description="Helical" evidence="1">
    <location>
        <begin position="363"/>
        <end position="382"/>
    </location>
</feature>
<dbReference type="Proteomes" id="UP000199008">
    <property type="component" value="Unassembled WGS sequence"/>
</dbReference>
<feature type="transmembrane region" description="Helical" evidence="1">
    <location>
        <begin position="388"/>
        <end position="409"/>
    </location>
</feature>
<feature type="transmembrane region" description="Helical" evidence="1">
    <location>
        <begin position="205"/>
        <end position="224"/>
    </location>
</feature>
<feature type="transmembrane region" description="Helical" evidence="1">
    <location>
        <begin position="85"/>
        <end position="107"/>
    </location>
</feature>
<dbReference type="InterPro" id="IPR011642">
    <property type="entry name" value="Gate_dom"/>
</dbReference>
<proteinExistence type="predicted"/>
<accession>A0A1G9DYV2</accession>
<keyword evidence="1" id="KW-0812">Transmembrane</keyword>
<feature type="transmembrane region" description="Helical" evidence="1">
    <location>
        <begin position="313"/>
        <end position="331"/>
    </location>
</feature>
<feature type="transmembrane region" description="Helical" evidence="1">
    <location>
        <begin position="127"/>
        <end position="150"/>
    </location>
</feature>
<feature type="transmembrane region" description="Helical" evidence="1">
    <location>
        <begin position="6"/>
        <end position="23"/>
    </location>
</feature>
<keyword evidence="1" id="KW-1133">Transmembrane helix</keyword>
<dbReference type="OrthoDB" id="1633380at2"/>
<reference evidence="4" key="1">
    <citation type="submission" date="2016-10" db="EMBL/GenBank/DDBJ databases">
        <authorList>
            <person name="Varghese N."/>
            <person name="Submissions S."/>
        </authorList>
    </citation>
    <scope>NUCLEOTIDE SEQUENCE [LARGE SCALE GENOMIC DNA]</scope>
    <source>
        <strain evidence="4">CGMCC 1.8895</strain>
    </source>
</reference>
<keyword evidence="4" id="KW-1185">Reference proteome</keyword>
<name>A0A1G9DYV2_9BACL</name>
<gene>
    <name evidence="3" type="ORF">SAMN05216216_10727</name>
</gene>
<dbReference type="AlphaFoldDB" id="A0A1G9DYV2"/>
<feature type="transmembrane region" description="Helical" evidence="1">
    <location>
        <begin position="230"/>
        <end position="250"/>
    </location>
</feature>
<feature type="domain" description="Nucleoside transporter/FeoB GTPase Gate" evidence="2">
    <location>
        <begin position="130"/>
        <end position="229"/>
    </location>
</feature>
<evidence type="ECO:0000256" key="1">
    <source>
        <dbReference type="SAM" id="Phobius"/>
    </source>
</evidence>
<feature type="transmembrane region" description="Helical" evidence="1">
    <location>
        <begin position="53"/>
        <end position="73"/>
    </location>
</feature>
<dbReference type="EMBL" id="FNFY01000007">
    <property type="protein sequence ID" value="SDK69056.1"/>
    <property type="molecule type" value="Genomic_DNA"/>
</dbReference>